<feature type="transmembrane region" description="Helical" evidence="1">
    <location>
        <begin position="33"/>
        <end position="56"/>
    </location>
</feature>
<name>A0ABZ1B484_9ACTN</name>
<evidence type="ECO:0000313" key="3">
    <source>
        <dbReference type="Proteomes" id="UP001324287"/>
    </source>
</evidence>
<sequence length="66" mass="7062">MESMPAGLRWFAEHQPVTPIIETVRGLLLTGTAIGSSGLVATAWCAGIALVGHLSARRNYERCPAR</sequence>
<evidence type="ECO:0000256" key="1">
    <source>
        <dbReference type="SAM" id="Phobius"/>
    </source>
</evidence>
<gene>
    <name evidence="2" type="ORF">U6N30_04445</name>
</gene>
<keyword evidence="1" id="KW-0812">Transmembrane</keyword>
<evidence type="ECO:0000313" key="2">
    <source>
        <dbReference type="EMBL" id="WRL64971.1"/>
    </source>
</evidence>
<dbReference type="RefSeq" id="WP_324276295.1">
    <property type="nucleotide sequence ID" value="NZ_CP141261.1"/>
</dbReference>
<dbReference type="Proteomes" id="UP001324287">
    <property type="component" value="Chromosome"/>
</dbReference>
<organism evidence="2 3">
    <name type="scientific">Blastococcus brunescens</name>
    <dbReference type="NCBI Taxonomy" id="1564165"/>
    <lineage>
        <taxon>Bacteria</taxon>
        <taxon>Bacillati</taxon>
        <taxon>Actinomycetota</taxon>
        <taxon>Actinomycetes</taxon>
        <taxon>Geodermatophilales</taxon>
        <taxon>Geodermatophilaceae</taxon>
        <taxon>Blastococcus</taxon>
    </lineage>
</organism>
<dbReference type="EMBL" id="CP141261">
    <property type="protein sequence ID" value="WRL64971.1"/>
    <property type="molecule type" value="Genomic_DNA"/>
</dbReference>
<accession>A0ABZ1B484</accession>
<protein>
    <submittedName>
        <fullName evidence="2">Uncharacterized protein</fullName>
    </submittedName>
</protein>
<proteinExistence type="predicted"/>
<keyword evidence="1" id="KW-0472">Membrane</keyword>
<keyword evidence="1" id="KW-1133">Transmembrane helix</keyword>
<keyword evidence="3" id="KW-1185">Reference proteome</keyword>
<reference evidence="2 3" key="1">
    <citation type="submission" date="2023-12" db="EMBL/GenBank/DDBJ databases">
        <title>Blastococcus brunescens sp. nov., an actonobacterium isolated from sandstone collected in sahara desert.</title>
        <authorList>
            <person name="Gtari M."/>
            <person name="Ghodhbane F."/>
        </authorList>
    </citation>
    <scope>NUCLEOTIDE SEQUENCE [LARGE SCALE GENOMIC DNA]</scope>
    <source>
        <strain evidence="2 3">BMG 8361</strain>
    </source>
</reference>